<keyword evidence="2" id="KW-1185">Reference proteome</keyword>
<accession>A0A6A6PEW6</accession>
<dbReference type="AlphaFoldDB" id="A0A6A6PEW6"/>
<reference evidence="1" key="1">
    <citation type="journal article" date="2020" name="Stud. Mycol.">
        <title>101 Dothideomycetes genomes: a test case for predicting lifestyles and emergence of pathogens.</title>
        <authorList>
            <person name="Haridas S."/>
            <person name="Albert R."/>
            <person name="Binder M."/>
            <person name="Bloem J."/>
            <person name="Labutti K."/>
            <person name="Salamov A."/>
            <person name="Andreopoulos B."/>
            <person name="Baker S."/>
            <person name="Barry K."/>
            <person name="Bills G."/>
            <person name="Bluhm B."/>
            <person name="Cannon C."/>
            <person name="Castanera R."/>
            <person name="Culley D."/>
            <person name="Daum C."/>
            <person name="Ezra D."/>
            <person name="Gonzalez J."/>
            <person name="Henrissat B."/>
            <person name="Kuo A."/>
            <person name="Liang C."/>
            <person name="Lipzen A."/>
            <person name="Lutzoni F."/>
            <person name="Magnuson J."/>
            <person name="Mondo S."/>
            <person name="Nolan M."/>
            <person name="Ohm R."/>
            <person name="Pangilinan J."/>
            <person name="Park H.-J."/>
            <person name="Ramirez L."/>
            <person name="Alfaro M."/>
            <person name="Sun H."/>
            <person name="Tritt A."/>
            <person name="Yoshinaga Y."/>
            <person name="Zwiers L.-H."/>
            <person name="Turgeon B."/>
            <person name="Goodwin S."/>
            <person name="Spatafora J."/>
            <person name="Crous P."/>
            <person name="Grigoriev I."/>
        </authorList>
    </citation>
    <scope>NUCLEOTIDE SEQUENCE</scope>
    <source>
        <strain evidence="1">CBS 113389</strain>
    </source>
</reference>
<protein>
    <submittedName>
        <fullName evidence="1">Uncharacterized protein</fullName>
    </submittedName>
</protein>
<dbReference type="GeneID" id="54479567"/>
<proteinExistence type="predicted"/>
<dbReference type="RefSeq" id="XP_033585089.1">
    <property type="nucleotide sequence ID" value="XM_033738565.1"/>
</dbReference>
<organism evidence="1 2">
    <name type="scientific">Neohortaea acidophila</name>
    <dbReference type="NCBI Taxonomy" id="245834"/>
    <lineage>
        <taxon>Eukaryota</taxon>
        <taxon>Fungi</taxon>
        <taxon>Dikarya</taxon>
        <taxon>Ascomycota</taxon>
        <taxon>Pezizomycotina</taxon>
        <taxon>Dothideomycetes</taxon>
        <taxon>Dothideomycetidae</taxon>
        <taxon>Mycosphaerellales</taxon>
        <taxon>Teratosphaeriaceae</taxon>
        <taxon>Neohortaea</taxon>
    </lineage>
</organism>
<evidence type="ECO:0000313" key="1">
    <source>
        <dbReference type="EMBL" id="KAF2478519.1"/>
    </source>
</evidence>
<dbReference type="EMBL" id="MU001644">
    <property type="protein sequence ID" value="KAF2478519.1"/>
    <property type="molecule type" value="Genomic_DNA"/>
</dbReference>
<dbReference type="Proteomes" id="UP000799767">
    <property type="component" value="Unassembled WGS sequence"/>
</dbReference>
<gene>
    <name evidence="1" type="ORF">BDY17DRAFT_62313</name>
</gene>
<evidence type="ECO:0000313" key="2">
    <source>
        <dbReference type="Proteomes" id="UP000799767"/>
    </source>
</evidence>
<name>A0A6A6PEW6_9PEZI</name>
<sequence>MFDHSPSILGAGWHCPTMIIPECCHPFTSWTMRKTSRVEAVSEARHDGPTLMARLWSRCSCLRPWHKCTRRPVKSPRCLSGMWKRRRIIMHWACSCLERCCFFNRPPHLPCPAVREKRHGPRVEPSRYCWATCHSHDTAFLCNPQLTPSPPFAPQSTTHSTKGGI</sequence>